<dbReference type="NCBIfam" id="TIGR02122">
    <property type="entry name" value="TRAP_TAXI"/>
    <property type="match status" value="1"/>
</dbReference>
<dbReference type="RefSeq" id="WP_174703104.1">
    <property type="nucleotide sequence ID" value="NZ_JABURA010000002.1"/>
</dbReference>
<dbReference type="OrthoDB" id="27995at2157"/>
<proteinExistence type="predicted"/>
<accession>A0A8J8GPG0</accession>
<dbReference type="PANTHER" id="PTHR42941:SF1">
    <property type="entry name" value="SLL1037 PROTEIN"/>
    <property type="match status" value="1"/>
</dbReference>
<dbReference type="InterPro" id="IPR006311">
    <property type="entry name" value="TAT_signal"/>
</dbReference>
<dbReference type="AlphaFoldDB" id="A0A8J8GPG0"/>
<gene>
    <name evidence="1" type="ORF">HT576_20800</name>
</gene>
<dbReference type="InterPro" id="IPR011852">
    <property type="entry name" value="TRAP_TAXI"/>
</dbReference>
<organism evidence="1 2">
    <name type="scientific">Haloterrigena gelatinilytica</name>
    <dbReference type="NCBI Taxonomy" id="2741724"/>
    <lineage>
        <taxon>Archaea</taxon>
        <taxon>Methanobacteriati</taxon>
        <taxon>Methanobacteriota</taxon>
        <taxon>Stenosarchaea group</taxon>
        <taxon>Halobacteria</taxon>
        <taxon>Halobacteriales</taxon>
        <taxon>Natrialbaceae</taxon>
        <taxon>Haloterrigena</taxon>
    </lineage>
</organism>
<dbReference type="PROSITE" id="PS51318">
    <property type="entry name" value="TAT"/>
    <property type="match status" value="1"/>
</dbReference>
<reference evidence="1" key="1">
    <citation type="submission" date="2020-06" db="EMBL/GenBank/DDBJ databases">
        <title>Haloterrigena sp. nov., an extremely halophilic archaeon isolated from a saline sediment.</title>
        <authorList>
            <person name="Liu B.-B."/>
        </authorList>
    </citation>
    <scope>NUCLEOTIDE SEQUENCE</scope>
    <source>
        <strain evidence="1">SYSU A121-1</strain>
    </source>
</reference>
<name>A0A8J8GPG0_9EURY</name>
<dbReference type="SUPFAM" id="SSF53850">
    <property type="entry name" value="Periplasmic binding protein-like II"/>
    <property type="match status" value="1"/>
</dbReference>
<dbReference type="PANTHER" id="PTHR42941">
    <property type="entry name" value="SLL1037 PROTEIN"/>
    <property type="match status" value="1"/>
</dbReference>
<evidence type="ECO:0000313" key="2">
    <source>
        <dbReference type="Proteomes" id="UP000728647"/>
    </source>
</evidence>
<sequence length="342" mass="36322">MVESINGVDRRAVLKALGAASGAGMAGLAGCVGGEGDITDVTALGGDSGGTGYQMCLALQAAVEEAHDDIRITVSGTDGWSANASMMFESGRDQLGVVPGGDLYDIAHKTGDFEGDGHYLGQMLPVVPPNWVHLLALQDSDFESWSDLDGASVNVLSRGTLTEQVIPAALEAIGVEPAEYLHYPHDEASNAIVQGDVDVVGAGGIAPAYLETSQQDPLKALTVREENRGVIQEEFPFMEFSTVDFGEHYEGPGEATVPTDPTTLAALIDADDDLIYDMTAAMYEHLDTAADTYEDINMLEPSMLEGTVNVVHPGALRYYEEQGIEIPDEVRIESADDLPLEE</sequence>
<dbReference type="Proteomes" id="UP000728647">
    <property type="component" value="Unassembled WGS sequence"/>
</dbReference>
<protein>
    <submittedName>
        <fullName evidence="1">TAXI family TRAP transporter solute-binding subunit</fullName>
    </submittedName>
</protein>
<dbReference type="Gene3D" id="3.40.190.10">
    <property type="entry name" value="Periplasmic binding protein-like II"/>
    <property type="match status" value="2"/>
</dbReference>
<comment type="caution">
    <text evidence="1">The sequence shown here is derived from an EMBL/GenBank/DDBJ whole genome shotgun (WGS) entry which is preliminary data.</text>
</comment>
<dbReference type="Pfam" id="PF16868">
    <property type="entry name" value="NMT1_3"/>
    <property type="match status" value="1"/>
</dbReference>
<dbReference type="EMBL" id="JABURA010000002">
    <property type="protein sequence ID" value="NUB93441.1"/>
    <property type="molecule type" value="Genomic_DNA"/>
</dbReference>
<evidence type="ECO:0000313" key="1">
    <source>
        <dbReference type="EMBL" id="NUB93441.1"/>
    </source>
</evidence>